<dbReference type="EMBL" id="CADCTG010000363">
    <property type="protein sequence ID" value="CAA9289882.1"/>
    <property type="molecule type" value="Genomic_DNA"/>
</dbReference>
<dbReference type="GO" id="GO:0004300">
    <property type="term" value="F:enoyl-CoA hydratase activity"/>
    <property type="evidence" value="ECO:0007669"/>
    <property type="project" value="UniProtKB-EC"/>
</dbReference>
<accession>A0A6J4JX00</accession>
<gene>
    <name evidence="2" type="ORF">AVDCRST_MAG08-4524</name>
</gene>
<keyword evidence="2" id="KW-0456">Lyase</keyword>
<feature type="compositionally biased region" description="Basic and acidic residues" evidence="1">
    <location>
        <begin position="26"/>
        <end position="41"/>
    </location>
</feature>
<proteinExistence type="predicted"/>
<feature type="non-terminal residue" evidence="2">
    <location>
        <position position="1"/>
    </location>
</feature>
<feature type="non-terminal residue" evidence="2">
    <location>
        <position position="268"/>
    </location>
</feature>
<dbReference type="EC" id="4.2.1.17" evidence="2"/>
<feature type="compositionally biased region" description="Basic residues" evidence="1">
    <location>
        <begin position="42"/>
        <end position="73"/>
    </location>
</feature>
<feature type="region of interest" description="Disordered" evidence="1">
    <location>
        <begin position="1"/>
        <end position="210"/>
    </location>
</feature>
<evidence type="ECO:0000256" key="1">
    <source>
        <dbReference type="SAM" id="MobiDB-lite"/>
    </source>
</evidence>
<feature type="compositionally biased region" description="Basic and acidic residues" evidence="1">
    <location>
        <begin position="238"/>
        <end position="251"/>
    </location>
</feature>
<sequence>GRRGRGPDRLAGPAGRRAGRVRVDRRRPSAEPVERRADAALRRGHGRAFRRWRTARGGAGRRRRPAFRWRGRHPRDGGNPGPGCGAGVHRTGPRLLPGGARLPGAGDRPDRGLRPRRRAGVGCGLRPPHRGRGRALRDARGPRRHPERGGSGAVAGPDRLGADAPPAPPGRDHRRGRGVGLGPGGAGGARVRARRRGGGVAGASRRGRPAGVACAEGVDAGMGELADRPRGRRRRRGLREVLEDRRTRADDAPLPASAAAGGHDRREL</sequence>
<protein>
    <submittedName>
        <fullName evidence="2">Enoyl-CoA hydratase</fullName>
        <ecNumber evidence="2">4.2.1.17</ecNumber>
    </submittedName>
</protein>
<feature type="compositionally biased region" description="Gly residues" evidence="1">
    <location>
        <begin position="178"/>
        <end position="188"/>
    </location>
</feature>
<organism evidence="2">
    <name type="scientific">uncultured Acetobacteraceae bacterium</name>
    <dbReference type="NCBI Taxonomy" id="169975"/>
    <lineage>
        <taxon>Bacteria</taxon>
        <taxon>Pseudomonadati</taxon>
        <taxon>Pseudomonadota</taxon>
        <taxon>Alphaproteobacteria</taxon>
        <taxon>Acetobacterales</taxon>
        <taxon>Acetobacteraceae</taxon>
        <taxon>environmental samples</taxon>
    </lineage>
</organism>
<dbReference type="AlphaFoldDB" id="A0A6J4JX00"/>
<reference evidence="2" key="1">
    <citation type="submission" date="2020-02" db="EMBL/GenBank/DDBJ databases">
        <authorList>
            <person name="Meier V. D."/>
        </authorList>
    </citation>
    <scope>NUCLEOTIDE SEQUENCE</scope>
    <source>
        <strain evidence="2">AVDCRST_MAG08</strain>
    </source>
</reference>
<feature type="compositionally biased region" description="Low complexity" evidence="1">
    <location>
        <begin position="155"/>
        <end position="164"/>
    </location>
</feature>
<evidence type="ECO:0000313" key="2">
    <source>
        <dbReference type="EMBL" id="CAA9289882.1"/>
    </source>
</evidence>
<name>A0A6J4JX00_9PROT</name>
<feature type="region of interest" description="Disordered" evidence="1">
    <location>
        <begin position="223"/>
        <end position="268"/>
    </location>
</feature>
<feature type="compositionally biased region" description="Low complexity" evidence="1">
    <location>
        <begin position="93"/>
        <end position="106"/>
    </location>
</feature>